<protein>
    <submittedName>
        <fullName evidence="2">Uncharacterized protein</fullName>
    </submittedName>
</protein>
<proteinExistence type="predicted"/>
<name>A0AAD5SRU1_9FUNG</name>
<dbReference type="InterPro" id="IPR016024">
    <property type="entry name" value="ARM-type_fold"/>
</dbReference>
<evidence type="ECO:0000313" key="2">
    <source>
        <dbReference type="EMBL" id="KAJ3091040.1"/>
    </source>
</evidence>
<dbReference type="Proteomes" id="UP001211907">
    <property type="component" value="Unassembled WGS sequence"/>
</dbReference>
<feature type="region of interest" description="Disordered" evidence="1">
    <location>
        <begin position="1"/>
        <end position="22"/>
    </location>
</feature>
<reference evidence="2" key="1">
    <citation type="submission" date="2020-05" db="EMBL/GenBank/DDBJ databases">
        <title>Phylogenomic resolution of chytrid fungi.</title>
        <authorList>
            <person name="Stajich J.E."/>
            <person name="Amses K."/>
            <person name="Simmons R."/>
            <person name="Seto K."/>
            <person name="Myers J."/>
            <person name="Bonds A."/>
            <person name="Quandt C.A."/>
            <person name="Barry K."/>
            <person name="Liu P."/>
            <person name="Grigoriev I."/>
            <person name="Longcore J.E."/>
            <person name="James T.Y."/>
        </authorList>
    </citation>
    <scope>NUCLEOTIDE SEQUENCE</scope>
    <source>
        <strain evidence="2">JEL0513</strain>
    </source>
</reference>
<feature type="compositionally biased region" description="Low complexity" evidence="1">
    <location>
        <begin position="8"/>
        <end position="22"/>
    </location>
</feature>
<dbReference type="AlphaFoldDB" id="A0AAD5SRU1"/>
<dbReference type="Gene3D" id="1.25.10.10">
    <property type="entry name" value="Leucine-rich Repeat Variant"/>
    <property type="match status" value="1"/>
</dbReference>
<dbReference type="SUPFAM" id="SSF48371">
    <property type="entry name" value="ARM repeat"/>
    <property type="match status" value="2"/>
</dbReference>
<gene>
    <name evidence="2" type="ORF">HK100_007284</name>
</gene>
<keyword evidence="3" id="KW-1185">Reference proteome</keyword>
<dbReference type="EMBL" id="JADGJH010003424">
    <property type="protein sequence ID" value="KAJ3091040.1"/>
    <property type="molecule type" value="Genomic_DNA"/>
</dbReference>
<evidence type="ECO:0000313" key="3">
    <source>
        <dbReference type="Proteomes" id="UP001211907"/>
    </source>
</evidence>
<sequence>MNSATPKPSSAGGARRAAVPPPSASFSFSLSDRANIAKWLNESAAFFASKGATAHENLNLAFTQPHVNNTMTSGNIIKYDHGVLSGTSEAELSNIPRLVTQDDVLEDRTVHEMVRLTAILGNYDDRVRTGAVYLIISLAQKLNPKLAGNKDTSDKLSTVTLKLRIDEHEYHEAVQELFHVIAPSFSIMAIPLVAALEVFCTCLDASIRGICISALTRIVFENDRVFLEEDHLAAIWNLYFSLGSIAIISKVFPDRIVIVKGLGLLAPVYAAVDSSLTYGIIGTLLHLENKTILETEEIKKTVDKLFEKLPELDKKFPSNDIHAFGIGYNFFLNLLTPNDEFAYDLLPWAIQRYTQITYSSSKPENQEKLLPIPYFDKPFEPLDAFIKSLANHFRASPPLIRYGSSATLHTALSAYPRLIENQPELYMFILTGLLDTDHLSAFLYLATLELCCLNGSPSSPVQTKTLEFILKLRRQLEDDSVGYDTLYCDIEKPIFFNSNNNQFTVTKNVLKDIGIRDVLESASKMAPPIGSKLLHKLTNAFEYLSKRLKLRQLEIVRIWGTKSDKFDSHLMQAIFPLLQSIDEDLQLAAAGVIKTFIPKLYMSHTADINYAWTPLQTLMKPGTSAALLVVILGLIRDFPLDRLTDEMKEELLNNLLNVTFHPDSQVRYAAYDIIGSSSDYWRASSLWANALGILFLCLGDQSADCARKIIELILSQVEKVNGFKEIIIPLGLLQDSLAGSLVNTIKAYDQLANAILNEKSKLHDLVEALMIEANVDTFWYFYLNGVTGTFF</sequence>
<evidence type="ECO:0000256" key="1">
    <source>
        <dbReference type="SAM" id="MobiDB-lite"/>
    </source>
</evidence>
<accession>A0AAD5SRU1</accession>
<dbReference type="InterPro" id="IPR011989">
    <property type="entry name" value="ARM-like"/>
</dbReference>
<organism evidence="2 3">
    <name type="scientific">Physocladia obscura</name>
    <dbReference type="NCBI Taxonomy" id="109957"/>
    <lineage>
        <taxon>Eukaryota</taxon>
        <taxon>Fungi</taxon>
        <taxon>Fungi incertae sedis</taxon>
        <taxon>Chytridiomycota</taxon>
        <taxon>Chytridiomycota incertae sedis</taxon>
        <taxon>Chytridiomycetes</taxon>
        <taxon>Chytridiales</taxon>
        <taxon>Chytriomycetaceae</taxon>
        <taxon>Physocladia</taxon>
    </lineage>
</organism>
<comment type="caution">
    <text evidence="2">The sequence shown here is derived from an EMBL/GenBank/DDBJ whole genome shotgun (WGS) entry which is preliminary data.</text>
</comment>